<evidence type="ECO:0000313" key="2">
    <source>
        <dbReference type="EMBL" id="CAF4139219.1"/>
    </source>
</evidence>
<feature type="compositionally biased region" description="Polar residues" evidence="1">
    <location>
        <begin position="296"/>
        <end position="319"/>
    </location>
</feature>
<feature type="region of interest" description="Disordered" evidence="1">
    <location>
        <begin position="208"/>
        <end position="319"/>
    </location>
</feature>
<accession>A0A8S2QY24</accession>
<proteinExistence type="predicted"/>
<dbReference type="InterPro" id="IPR042620">
    <property type="entry name" value="NSUN7"/>
</dbReference>
<comment type="caution">
    <text evidence="2">The sequence shown here is derived from an EMBL/GenBank/DDBJ whole genome shotgun (WGS) entry which is preliminary data.</text>
</comment>
<feature type="compositionally biased region" description="Low complexity" evidence="1">
    <location>
        <begin position="217"/>
        <end position="227"/>
    </location>
</feature>
<feature type="compositionally biased region" description="Low complexity" evidence="1">
    <location>
        <begin position="236"/>
        <end position="271"/>
    </location>
</feature>
<organism evidence="2 3">
    <name type="scientific">Rotaria magnacalcarata</name>
    <dbReference type="NCBI Taxonomy" id="392030"/>
    <lineage>
        <taxon>Eukaryota</taxon>
        <taxon>Metazoa</taxon>
        <taxon>Spiralia</taxon>
        <taxon>Gnathifera</taxon>
        <taxon>Rotifera</taxon>
        <taxon>Eurotatoria</taxon>
        <taxon>Bdelloidea</taxon>
        <taxon>Philodinida</taxon>
        <taxon>Philodinidae</taxon>
        <taxon>Rotaria</taxon>
    </lineage>
</organism>
<dbReference type="EMBL" id="CAJOBI010009485">
    <property type="protein sequence ID" value="CAF4139219.1"/>
    <property type="molecule type" value="Genomic_DNA"/>
</dbReference>
<dbReference type="Gene3D" id="3.40.50.150">
    <property type="entry name" value="Vaccinia Virus protein VP39"/>
    <property type="match status" value="1"/>
</dbReference>
<sequence>MVLTEDLESKIYAFGGRTDENIRDMLTKIKTLGATDKRVKIFKERFTDINFDEFNMEQCKVILCNPPDSRSALIQPLDFLYNEGEDVSLLKQFSQPTENKGYIKECIQRETAYMKQAVRYPLAKAIVYVTFSKNKSENEEIVHATVNEQTEQRSQTPRRDGGFYKVSPPREKRRSNAQKKKNDDGDSDADNQPKPKKEQLGFQFETEMRAAQRKQHQQQQQQQQQQQPTTPKSQRKSTTVSSSRRAKSSAAMARDLATTSTTRFESTTAQTPQLAPPARTEPRELTLSERLASIGRITSTLETTPDETPTNNDLNNQSHSQVHRSMYNQIVFENTRMIEQVEPILLNNNKEYNQSSNFHFHNIHYQAKKLSLTLSSHTPNYHLTPTYSSNDQINRCYLYRNRSRHKTIPITQCKITLENSKDIIQRCHVCKLNYQSKCIHYYEQYDIHQFLRKLHIRNRILSKTKNFKGTC</sequence>
<gene>
    <name evidence="2" type="ORF">SMN809_LOCUS19158</name>
</gene>
<evidence type="ECO:0000313" key="3">
    <source>
        <dbReference type="Proteomes" id="UP000676336"/>
    </source>
</evidence>
<reference evidence="2" key="1">
    <citation type="submission" date="2021-02" db="EMBL/GenBank/DDBJ databases">
        <authorList>
            <person name="Nowell W R."/>
        </authorList>
    </citation>
    <scope>NUCLEOTIDE SEQUENCE</scope>
</reference>
<dbReference type="PANTHER" id="PTHR14663">
    <property type="entry name" value="METHYLTRANSFERASE NSUN7-RELATED"/>
    <property type="match status" value="1"/>
</dbReference>
<dbReference type="AlphaFoldDB" id="A0A8S2QY24"/>
<evidence type="ECO:0000256" key="1">
    <source>
        <dbReference type="SAM" id="MobiDB-lite"/>
    </source>
</evidence>
<dbReference type="Proteomes" id="UP000676336">
    <property type="component" value="Unassembled WGS sequence"/>
</dbReference>
<dbReference type="PANTHER" id="PTHR14663:SF2">
    <property type="entry name" value="METHYLTRANSFERASE NSUN7-RELATED"/>
    <property type="match status" value="1"/>
</dbReference>
<feature type="compositionally biased region" description="Polar residues" evidence="1">
    <location>
        <begin position="146"/>
        <end position="155"/>
    </location>
</feature>
<name>A0A8S2QY24_9BILA</name>
<protein>
    <submittedName>
        <fullName evidence="2">Uncharacterized protein</fullName>
    </submittedName>
</protein>
<dbReference type="InterPro" id="IPR029063">
    <property type="entry name" value="SAM-dependent_MTases_sf"/>
</dbReference>
<feature type="region of interest" description="Disordered" evidence="1">
    <location>
        <begin position="146"/>
        <end position="196"/>
    </location>
</feature>